<comment type="similarity">
    <text evidence="2 6">Belongs to the class-III pyridoxal-phosphate-dependent aminotransferase family.</text>
</comment>
<evidence type="ECO:0000256" key="3">
    <source>
        <dbReference type="ARBA" id="ARBA00022576"/>
    </source>
</evidence>
<dbReference type="InterPro" id="IPR049704">
    <property type="entry name" value="Aminotrans_3_PPA_site"/>
</dbReference>
<dbReference type="PANTHER" id="PTHR11986">
    <property type="entry name" value="AMINOTRANSFERASE CLASS III"/>
    <property type="match status" value="1"/>
</dbReference>
<dbReference type="InterPro" id="IPR015424">
    <property type="entry name" value="PyrdxlP-dep_Trfase"/>
</dbReference>
<dbReference type="NCBIfam" id="TIGR00700">
    <property type="entry name" value="GABAtrnsam"/>
    <property type="match status" value="1"/>
</dbReference>
<dbReference type="InterPro" id="IPR004632">
    <property type="entry name" value="4NH2But_aminotransferase_bac"/>
</dbReference>
<sequence length="432" mass="45634">MQRDQHLTNAALLARRQAAVVRGVGHAHTIFAERASNAEVWDVEGRRFIDFAGGIAVLNTGHCHPKVIAAVKAQMDKFTHTCFQVLAYEPYVELAERLNALAPGQFAKKTLFLTTGAEAVENAIKIARSHTGRPGVIAFGGGYHGRTMMTLGLTGKVAPYKLGFGPFPADVFHATWPMPSRGISVDDAIASIEAIFRNDIEASRVAAIIAEPVQGEGGFHVAPPEFFPRLRALCDQHGILLIADEVQTGAGRTGTWFASEQMGAAPDMITSAKSLAGGFPISAVTGRAEVMDAPAPGGLGGTYAGSPLGCAAALAVLEVFEEEQLLARARHLGEKMMTSLRILARRHRSMAEVRGLGAMVAIEFGRDGELAQPDAELAKKVVAAAAERGLILLTCGTWGNVVRILVPLTASDAVIDEGLAILASVLDHVGAP</sequence>
<keyword evidence="5 6" id="KW-0663">Pyridoxal phosphate</keyword>
<protein>
    <submittedName>
        <fullName evidence="7">4-aminobutyrate--2-oxoglutarate transaminase</fullName>
        <ecNumber evidence="7">2.6.1.19</ecNumber>
    </submittedName>
</protein>
<dbReference type="GO" id="GO:0042802">
    <property type="term" value="F:identical protein binding"/>
    <property type="evidence" value="ECO:0007669"/>
    <property type="project" value="TreeGrafter"/>
</dbReference>
<reference evidence="7 8" key="1">
    <citation type="journal article" date="2017" name="Int. J. Syst. Evol. Microbiol.">
        <title>Ramlibacter monticola sp. nov., isolated from forest soil.</title>
        <authorList>
            <person name="Chaudhary D.K."/>
            <person name="Kim J."/>
        </authorList>
    </citation>
    <scope>NUCLEOTIDE SEQUENCE [LARGE SCALE GENOMIC DNA]</scope>
    <source>
        <strain evidence="7 8">KACC 19175</strain>
    </source>
</reference>
<dbReference type="CDD" id="cd00610">
    <property type="entry name" value="OAT_like"/>
    <property type="match status" value="1"/>
</dbReference>
<name>A0A937CWQ3_9BURK</name>
<dbReference type="GO" id="GO:0034386">
    <property type="term" value="F:4-aminobutyrate:2-oxoglutarate transaminase activity"/>
    <property type="evidence" value="ECO:0007669"/>
    <property type="project" value="UniProtKB-EC"/>
</dbReference>
<dbReference type="PANTHER" id="PTHR11986:SF79">
    <property type="entry name" value="ACETYLORNITHINE AMINOTRANSFERASE, MITOCHONDRIAL"/>
    <property type="match status" value="1"/>
</dbReference>
<comment type="cofactor">
    <cofactor evidence="1">
        <name>pyridoxal 5'-phosphate</name>
        <dbReference type="ChEBI" id="CHEBI:597326"/>
    </cofactor>
</comment>
<dbReference type="EMBL" id="JAEQNE010000010">
    <property type="protein sequence ID" value="MBL0394833.1"/>
    <property type="molecule type" value="Genomic_DNA"/>
</dbReference>
<gene>
    <name evidence="7" type="primary">gabT</name>
    <name evidence="7" type="ORF">JJ685_27085</name>
</gene>
<dbReference type="AlphaFoldDB" id="A0A937CWQ3"/>
<dbReference type="Proteomes" id="UP000599109">
    <property type="component" value="Unassembled WGS sequence"/>
</dbReference>
<evidence type="ECO:0000256" key="2">
    <source>
        <dbReference type="ARBA" id="ARBA00008954"/>
    </source>
</evidence>
<evidence type="ECO:0000256" key="5">
    <source>
        <dbReference type="ARBA" id="ARBA00022898"/>
    </source>
</evidence>
<dbReference type="Gene3D" id="3.40.640.10">
    <property type="entry name" value="Type I PLP-dependent aspartate aminotransferase-like (Major domain)"/>
    <property type="match status" value="1"/>
</dbReference>
<dbReference type="PIRSF" id="PIRSF000521">
    <property type="entry name" value="Transaminase_4ab_Lys_Orn"/>
    <property type="match status" value="1"/>
</dbReference>
<accession>A0A937CWQ3</accession>
<dbReference type="Gene3D" id="3.90.1150.10">
    <property type="entry name" value="Aspartate Aminotransferase, domain 1"/>
    <property type="match status" value="1"/>
</dbReference>
<keyword evidence="8" id="KW-1185">Reference proteome</keyword>
<dbReference type="InterPro" id="IPR015421">
    <property type="entry name" value="PyrdxlP-dep_Trfase_major"/>
</dbReference>
<dbReference type="FunFam" id="3.40.640.10:FF:000013">
    <property type="entry name" value="4-aminobutyrate aminotransferase"/>
    <property type="match status" value="1"/>
</dbReference>
<dbReference type="PROSITE" id="PS00600">
    <property type="entry name" value="AA_TRANSFER_CLASS_3"/>
    <property type="match status" value="1"/>
</dbReference>
<evidence type="ECO:0000313" key="8">
    <source>
        <dbReference type="Proteomes" id="UP000599109"/>
    </source>
</evidence>
<evidence type="ECO:0000313" key="7">
    <source>
        <dbReference type="EMBL" id="MBL0394833.1"/>
    </source>
</evidence>
<keyword evidence="3 7" id="KW-0032">Aminotransferase</keyword>
<evidence type="ECO:0000256" key="6">
    <source>
        <dbReference type="RuleBase" id="RU003560"/>
    </source>
</evidence>
<dbReference type="Pfam" id="PF00202">
    <property type="entry name" value="Aminotran_3"/>
    <property type="match status" value="1"/>
</dbReference>
<keyword evidence="4 7" id="KW-0808">Transferase</keyword>
<dbReference type="SUPFAM" id="SSF53383">
    <property type="entry name" value="PLP-dependent transferases"/>
    <property type="match status" value="1"/>
</dbReference>
<comment type="caution">
    <text evidence="7">The sequence shown here is derived from an EMBL/GenBank/DDBJ whole genome shotgun (WGS) entry which is preliminary data.</text>
</comment>
<evidence type="ECO:0000256" key="1">
    <source>
        <dbReference type="ARBA" id="ARBA00001933"/>
    </source>
</evidence>
<organism evidence="7 8">
    <name type="scientific">Ramlibacter monticola</name>
    <dbReference type="NCBI Taxonomy" id="1926872"/>
    <lineage>
        <taxon>Bacteria</taxon>
        <taxon>Pseudomonadati</taxon>
        <taxon>Pseudomonadota</taxon>
        <taxon>Betaproteobacteria</taxon>
        <taxon>Burkholderiales</taxon>
        <taxon>Comamonadaceae</taxon>
        <taxon>Ramlibacter</taxon>
    </lineage>
</organism>
<evidence type="ECO:0000256" key="4">
    <source>
        <dbReference type="ARBA" id="ARBA00022679"/>
    </source>
</evidence>
<dbReference type="InterPro" id="IPR015422">
    <property type="entry name" value="PyrdxlP-dep_Trfase_small"/>
</dbReference>
<proteinExistence type="inferred from homology"/>
<dbReference type="GO" id="GO:0030170">
    <property type="term" value="F:pyridoxal phosphate binding"/>
    <property type="evidence" value="ECO:0007669"/>
    <property type="project" value="InterPro"/>
</dbReference>
<dbReference type="EC" id="2.6.1.19" evidence="7"/>
<dbReference type="InterPro" id="IPR050103">
    <property type="entry name" value="Class-III_PLP-dep_AT"/>
</dbReference>
<dbReference type="RefSeq" id="WP_201677506.1">
    <property type="nucleotide sequence ID" value="NZ_JAEQNE010000010.1"/>
</dbReference>
<dbReference type="GO" id="GO:0009448">
    <property type="term" value="P:gamma-aminobutyric acid metabolic process"/>
    <property type="evidence" value="ECO:0007669"/>
    <property type="project" value="InterPro"/>
</dbReference>
<dbReference type="InterPro" id="IPR005814">
    <property type="entry name" value="Aminotrans_3"/>
</dbReference>